<dbReference type="EMBL" id="CM012449">
    <property type="protein sequence ID" value="RVE65235.1"/>
    <property type="molecule type" value="Genomic_DNA"/>
</dbReference>
<evidence type="ECO:0000313" key="2">
    <source>
        <dbReference type="EMBL" id="RVE65235.1"/>
    </source>
</evidence>
<keyword evidence="3" id="KW-1185">Reference proteome</keyword>
<feature type="compositionally biased region" description="Basic and acidic residues" evidence="1">
    <location>
        <begin position="151"/>
        <end position="163"/>
    </location>
</feature>
<evidence type="ECO:0008006" key="4">
    <source>
        <dbReference type="Google" id="ProtNLM"/>
    </source>
</evidence>
<evidence type="ECO:0000256" key="1">
    <source>
        <dbReference type="SAM" id="MobiDB-lite"/>
    </source>
</evidence>
<dbReference type="Proteomes" id="UP000283210">
    <property type="component" value="Chromosome 13"/>
</dbReference>
<dbReference type="AlphaFoldDB" id="A0A3S2U8F5"/>
<sequence>MTVYGQTLLCQRRGNSLDPDRHRHADSTDMARAETVETVEGGTGRSDPFPPPQYNYLGFPCPPNTLPSLLNTPHHLDTCHTIYVLFRLPYNQPGIQGEPRSQQTPPLSAPSAQGGDGEAPPRDLSGDESDSDREDDRSTSSRRGPLPDLLPHIEHPQDHPQDEDCRRVAGQLKMIGDSFNDTALRRAYVFQQWQDWEEVCRGLLNFITQTISTLYRLT</sequence>
<reference evidence="2 3" key="2">
    <citation type="submission" date="2019-01" db="EMBL/GenBank/DDBJ databases">
        <title>A chromosome length genome reference of the Java medaka (oryzias javanicus).</title>
        <authorList>
            <person name="Herpin A."/>
            <person name="Takehana Y."/>
            <person name="Naruse K."/>
            <person name="Ansai S."/>
            <person name="Kawaguchi M."/>
        </authorList>
    </citation>
    <scope>NUCLEOTIDE SEQUENCE [LARGE SCALE GENOMIC DNA]</scope>
    <source>
        <strain evidence="2">RS831</strain>
        <tissue evidence="2">Whole body</tissue>
    </source>
</reference>
<gene>
    <name evidence="2" type="ORF">OJAV_G00133350</name>
</gene>
<organism evidence="2 3">
    <name type="scientific">Oryzias javanicus</name>
    <name type="common">Javanese ricefish</name>
    <name type="synonym">Aplocheilus javanicus</name>
    <dbReference type="NCBI Taxonomy" id="123683"/>
    <lineage>
        <taxon>Eukaryota</taxon>
        <taxon>Metazoa</taxon>
        <taxon>Chordata</taxon>
        <taxon>Craniata</taxon>
        <taxon>Vertebrata</taxon>
        <taxon>Euteleostomi</taxon>
        <taxon>Actinopterygii</taxon>
        <taxon>Neopterygii</taxon>
        <taxon>Teleostei</taxon>
        <taxon>Neoteleostei</taxon>
        <taxon>Acanthomorphata</taxon>
        <taxon>Ovalentaria</taxon>
        <taxon>Atherinomorphae</taxon>
        <taxon>Beloniformes</taxon>
        <taxon>Adrianichthyidae</taxon>
        <taxon>Oryziinae</taxon>
        <taxon>Oryzias</taxon>
    </lineage>
</organism>
<proteinExistence type="predicted"/>
<feature type="region of interest" description="Disordered" evidence="1">
    <location>
        <begin position="94"/>
        <end position="163"/>
    </location>
</feature>
<accession>A0A3S2U8F5</accession>
<dbReference type="OrthoDB" id="9879526at2759"/>
<name>A0A3S2U8F5_ORYJA</name>
<reference evidence="2 3" key="1">
    <citation type="submission" date="2018-11" db="EMBL/GenBank/DDBJ databases">
        <authorList>
            <person name="Lopez-Roques C."/>
            <person name="Donnadieu C."/>
            <person name="Bouchez O."/>
            <person name="Klopp C."/>
            <person name="Cabau C."/>
            <person name="Zahm M."/>
        </authorList>
    </citation>
    <scope>NUCLEOTIDE SEQUENCE [LARGE SCALE GENOMIC DNA]</scope>
    <source>
        <strain evidence="2">RS831</strain>
        <tissue evidence="2">Whole body</tissue>
    </source>
</reference>
<protein>
    <recommendedName>
        <fullName evidence="4">BCL2 binding component 3</fullName>
    </recommendedName>
</protein>
<evidence type="ECO:0000313" key="3">
    <source>
        <dbReference type="Proteomes" id="UP000283210"/>
    </source>
</evidence>